<evidence type="ECO:0000313" key="4">
    <source>
        <dbReference type="EMBL" id="ATL89833.1"/>
    </source>
</evidence>
<gene>
    <name evidence="4" type="ORF">CRH10_05775</name>
</gene>
<name>A0A291T9G8_9FIRM</name>
<dbReference type="RefSeq" id="WP_098923410.1">
    <property type="nucleotide sequence ID" value="NZ_CP023819.1"/>
</dbReference>
<dbReference type="SUPFAM" id="SSF159774">
    <property type="entry name" value="YerB-like"/>
    <property type="match status" value="1"/>
</dbReference>
<feature type="chain" id="PRO_5039289861" description="DUF3048 domain-containing protein" evidence="1">
    <location>
        <begin position="32"/>
        <end position="361"/>
    </location>
</feature>
<feature type="signal peptide" evidence="1">
    <location>
        <begin position="1"/>
        <end position="31"/>
    </location>
</feature>
<dbReference type="Pfam" id="PF17479">
    <property type="entry name" value="DUF3048_C"/>
    <property type="match status" value="1"/>
</dbReference>
<evidence type="ECO:0000259" key="3">
    <source>
        <dbReference type="Pfam" id="PF17479"/>
    </source>
</evidence>
<keyword evidence="1" id="KW-0732">Signal</keyword>
<feature type="domain" description="DUF3048" evidence="3">
    <location>
        <begin position="229"/>
        <end position="338"/>
    </location>
</feature>
<dbReference type="Gene3D" id="3.50.90.10">
    <property type="entry name" value="YerB-like"/>
    <property type="match status" value="1"/>
</dbReference>
<feature type="domain" description="DUF3048" evidence="2">
    <location>
        <begin position="39"/>
        <end position="154"/>
    </location>
</feature>
<evidence type="ECO:0000259" key="2">
    <source>
        <dbReference type="Pfam" id="PF11258"/>
    </source>
</evidence>
<evidence type="ECO:0000256" key="1">
    <source>
        <dbReference type="SAM" id="SignalP"/>
    </source>
</evidence>
<sequence length="361" mass="38644">MKRFWMRALLCFALSAALLTGCALSPSSQPAESPTDPLTGQELVWPGQRPVAITIDNAAASTTQWGLSTASLVLEALTAQQQATRLCLVYPAVGAVPQVGPVSAGQDLYWRLLVGQQVLPVQRGGGQFDQNYLDYYSLRAVDALEVGTNAFSCETNWQNVPLWHTSGAALSGVLGSLNISPALTESRVTDTSSSSSDSESGTLLSVPNLLPMQESGKLPDADASDAMSVRVQFDAQNATGFTYDADSKTYRMLHADGTPQLDANNGQQANFDNLLILFSASTLRDDGVTLDYDLTMGGGVWLNEGHLWNITWTQGSETTFFLYDSNGRPLTLTAGRSYLALVSSLTGQELTVQNSTGENLL</sequence>
<dbReference type="AlphaFoldDB" id="A0A291T9G8"/>
<dbReference type="PROSITE" id="PS51257">
    <property type="entry name" value="PROKAR_LIPOPROTEIN"/>
    <property type="match status" value="1"/>
</dbReference>
<dbReference type="InterPro" id="IPR023158">
    <property type="entry name" value="YerB-like_sf"/>
</dbReference>
<dbReference type="InterPro" id="IPR035328">
    <property type="entry name" value="DUF3048_C"/>
</dbReference>
<reference evidence="4 5" key="1">
    <citation type="submission" date="2017-10" db="EMBL/GenBank/DDBJ databases">
        <title>Complete Genome Sequence of Faecalibacterium prausnitzii isolated from the gut of healthy adult Indian.</title>
        <authorList>
            <person name="Bag S."/>
            <person name="Ghosh T.S."/>
            <person name="Das B."/>
        </authorList>
    </citation>
    <scope>NUCLEOTIDE SEQUENCE [LARGE SCALE GENOMIC DNA]</scope>
    <source>
        <strain evidence="4 5">Indica</strain>
    </source>
</reference>
<evidence type="ECO:0000313" key="5">
    <source>
        <dbReference type="Proteomes" id="UP000223709"/>
    </source>
</evidence>
<dbReference type="EMBL" id="CP023819">
    <property type="protein sequence ID" value="ATL89833.1"/>
    <property type="molecule type" value="Genomic_DNA"/>
</dbReference>
<organism evidence="4 5">
    <name type="scientific">Faecalibacterium prausnitzii</name>
    <dbReference type="NCBI Taxonomy" id="853"/>
    <lineage>
        <taxon>Bacteria</taxon>
        <taxon>Bacillati</taxon>
        <taxon>Bacillota</taxon>
        <taxon>Clostridia</taxon>
        <taxon>Eubacteriales</taxon>
        <taxon>Oscillospiraceae</taxon>
        <taxon>Faecalibacterium</taxon>
    </lineage>
</organism>
<evidence type="ECO:0008006" key="6">
    <source>
        <dbReference type="Google" id="ProtNLM"/>
    </source>
</evidence>
<protein>
    <recommendedName>
        <fullName evidence="6">DUF3048 domain-containing protein</fullName>
    </recommendedName>
</protein>
<dbReference type="Proteomes" id="UP000223709">
    <property type="component" value="Chromosome"/>
</dbReference>
<accession>A0A291T9G8</accession>
<proteinExistence type="predicted"/>
<dbReference type="Pfam" id="PF11258">
    <property type="entry name" value="DUF3048"/>
    <property type="match status" value="1"/>
</dbReference>
<dbReference type="InterPro" id="IPR021416">
    <property type="entry name" value="DUF3048_N"/>
</dbReference>